<keyword evidence="4" id="KW-1185">Reference proteome</keyword>
<dbReference type="InterPro" id="IPR052895">
    <property type="entry name" value="HetReg/Transcr_Mod"/>
</dbReference>
<dbReference type="SMART" id="SM00248">
    <property type="entry name" value="ANK"/>
    <property type="match status" value="2"/>
</dbReference>
<dbReference type="Pfam" id="PF12796">
    <property type="entry name" value="Ank_2"/>
    <property type="match status" value="1"/>
</dbReference>
<dbReference type="Proteomes" id="UP000325395">
    <property type="component" value="Unassembled WGS sequence"/>
</dbReference>
<protein>
    <recommendedName>
        <fullName evidence="2">Heterokaryon incompatibility domain-containing protein</fullName>
    </recommendedName>
</protein>
<dbReference type="Gene3D" id="1.25.40.20">
    <property type="entry name" value="Ankyrin repeat-containing domain"/>
    <property type="match status" value="1"/>
</dbReference>
<organism evidence="3 4">
    <name type="scientific">Aspergillus pseudocaelatus</name>
    <dbReference type="NCBI Taxonomy" id="1825620"/>
    <lineage>
        <taxon>Eukaryota</taxon>
        <taxon>Fungi</taxon>
        <taxon>Dikarya</taxon>
        <taxon>Ascomycota</taxon>
        <taxon>Pezizomycotina</taxon>
        <taxon>Eurotiomycetes</taxon>
        <taxon>Eurotiomycetidae</taxon>
        <taxon>Eurotiales</taxon>
        <taxon>Aspergillaceae</taxon>
        <taxon>Aspergillus</taxon>
        <taxon>Aspergillus subgen. Circumdati</taxon>
    </lineage>
</organism>
<gene>
    <name evidence="3" type="ORF">BDV36DRAFT_310537</name>
</gene>
<dbReference type="Pfam" id="PF06985">
    <property type="entry name" value="HET"/>
    <property type="match status" value="1"/>
</dbReference>
<reference evidence="3 4" key="1">
    <citation type="submission" date="2019-04" db="EMBL/GenBank/DDBJ databases">
        <authorList>
            <consortium name="DOE Joint Genome Institute"/>
            <person name="Mondo S."/>
            <person name="Kjaerbolling I."/>
            <person name="Vesth T."/>
            <person name="Frisvad J.C."/>
            <person name="Nybo J.L."/>
            <person name="Theobald S."/>
            <person name="Kildgaard S."/>
            <person name="Isbrandt T."/>
            <person name="Kuo A."/>
            <person name="Sato A."/>
            <person name="Lyhne E.K."/>
            <person name="Kogle M.E."/>
            <person name="Wiebenga A."/>
            <person name="Kun R.S."/>
            <person name="Lubbers R.J."/>
            <person name="Makela M.R."/>
            <person name="Barry K."/>
            <person name="Chovatia M."/>
            <person name="Clum A."/>
            <person name="Daum C."/>
            <person name="Haridas S."/>
            <person name="He G."/>
            <person name="LaButti K."/>
            <person name="Lipzen A."/>
            <person name="Riley R."/>
            <person name="Salamov A."/>
            <person name="Simmons B.A."/>
            <person name="Magnuson J.K."/>
            <person name="Henrissat B."/>
            <person name="Mortensen U.H."/>
            <person name="Larsen T.O."/>
            <person name="Devries R.P."/>
            <person name="Grigoriev I.V."/>
            <person name="Machida M."/>
            <person name="Baker S.E."/>
            <person name="Andersen M.R."/>
            <person name="Cantor M.N."/>
            <person name="Hua S.X."/>
        </authorList>
    </citation>
    <scope>NUCLEOTIDE SEQUENCE [LARGE SCALE GENOMIC DNA]</scope>
    <source>
        <strain evidence="3 4">CBS 117616</strain>
    </source>
</reference>
<dbReference type="PROSITE" id="PS50297">
    <property type="entry name" value="ANK_REP_REGION"/>
    <property type="match status" value="2"/>
</dbReference>
<dbReference type="PANTHER" id="PTHR24148">
    <property type="entry name" value="ANKYRIN REPEAT DOMAIN-CONTAINING PROTEIN 39 HOMOLOG-RELATED"/>
    <property type="match status" value="1"/>
</dbReference>
<proteinExistence type="predicted"/>
<sequence length="907" mass="102321">MPERFEYDPLPEPTCIRLVSFVPQDDATCLPLAKGEPLLQLSLCTVDLRDAPHYEALSYTWGSPFSPEDPRSRAYEDEKNHQRVIINGREHEIGRNLWEFLHQQQQANAYLGKVAAEMLASGLDTHGRTPLMRAVIDNIIDLTEALLALGAETGAQDKQGKTALHYALLRDNPNLELAELLVYHGADIHAQTLEGKTPLDNAEAEMVALITSFNKDLGGRALPRGLRLSAERPMWVDSISINQKDITERNKQVTMMSDIYSTAMSVVVWLGVEDDRRISLALDSICDPRPWILLTSLRDSGFAGPRLENAMKVGYSSKQILDAQGIGKLMARSWWSRTWVIQELALAKRALIICGSVTTYPMQTFLILCALCGIPSPWTVGQDISPVLDTTALFESARFSGLPGIEALMLADISFRAAAHTGEREYYVKKILKAMKAVPNVSWGRRLSLQNLGRLSWWSQSSNPRDKVFALLGIACPDPRHQQIIVDYDIPTDEVFVQYGRLFMQGSSEPIQNLHTGESYVFEPLEGLSYVQDTPKPHPEFQDYKAKLPSWTPNFSAHLTTCRIWSREFGAASAIANSPAILSHPDPRILCVSGHIVDCIIAIEPTQSKGDVHEPEVMAWLELILPLLSKYLGGGNPVDALRKTLTVGKESQNKKRARSAFREYMTGKLRQSPMEPQLESILTRLRKSGARDALPSAMELRKQKQELQNQNQEFQRSVLKIVEGVQRQVQELQDKKKGPEELDQGFLKLTQELQDQGYNIRLRRQAQTETGWVDLEPMQENLEPMQENLEPMQEDLQVRDPKYSHLEFYFIFKRYYRSRCLFRTRKGYIGLGPVGVQPGDEIWLFATARTPFILRRPSEGSLKRETLGSNSSTAESECRTFIGETYVHGIMNGEAMRKGDFRPVSLV</sequence>
<dbReference type="PROSITE" id="PS50088">
    <property type="entry name" value="ANK_REPEAT"/>
    <property type="match status" value="2"/>
</dbReference>
<evidence type="ECO:0000259" key="2">
    <source>
        <dbReference type="Pfam" id="PF06985"/>
    </source>
</evidence>
<dbReference type="EMBL" id="ML735758">
    <property type="protein sequence ID" value="KAE8416009.1"/>
    <property type="molecule type" value="Genomic_DNA"/>
</dbReference>
<evidence type="ECO:0000313" key="3">
    <source>
        <dbReference type="EMBL" id="KAE8416009.1"/>
    </source>
</evidence>
<dbReference type="InterPro" id="IPR010730">
    <property type="entry name" value="HET"/>
</dbReference>
<feature type="repeat" description="ANK" evidence="1">
    <location>
        <begin position="159"/>
        <end position="193"/>
    </location>
</feature>
<feature type="repeat" description="ANK" evidence="1">
    <location>
        <begin position="126"/>
        <end position="158"/>
    </location>
</feature>
<dbReference type="InterPro" id="IPR036770">
    <property type="entry name" value="Ankyrin_rpt-contain_sf"/>
</dbReference>
<dbReference type="SUPFAM" id="SSF48403">
    <property type="entry name" value="Ankyrin repeat"/>
    <property type="match status" value="1"/>
</dbReference>
<dbReference type="Pfam" id="PF26639">
    <property type="entry name" value="Het-6_barrel"/>
    <property type="match status" value="1"/>
</dbReference>
<evidence type="ECO:0000313" key="4">
    <source>
        <dbReference type="Proteomes" id="UP000325395"/>
    </source>
</evidence>
<dbReference type="PANTHER" id="PTHR24148:SF73">
    <property type="entry name" value="HET DOMAIN PROTEIN (AFU_ORTHOLOGUE AFUA_8G01020)"/>
    <property type="match status" value="1"/>
</dbReference>
<accession>A0ABQ6WFT7</accession>
<keyword evidence="1" id="KW-0040">ANK repeat</keyword>
<name>A0ABQ6WFT7_9EURO</name>
<evidence type="ECO:0000256" key="1">
    <source>
        <dbReference type="PROSITE-ProRule" id="PRU00023"/>
    </source>
</evidence>
<dbReference type="InterPro" id="IPR002110">
    <property type="entry name" value="Ankyrin_rpt"/>
</dbReference>
<feature type="domain" description="Heterokaryon incompatibility" evidence="2">
    <location>
        <begin position="227"/>
        <end position="343"/>
    </location>
</feature>